<evidence type="ECO:0000256" key="1">
    <source>
        <dbReference type="SAM" id="MobiDB-lite"/>
    </source>
</evidence>
<accession>A0A9P8SEA3</accession>
<reference evidence="2" key="1">
    <citation type="submission" date="2021-09" db="EMBL/GenBank/DDBJ databases">
        <title>A high-quality genome of the endoparasitic fungus Hirsutella rhossiliensis with a comparison of Hirsutella genomes reveals transposable elements contributing to genome size variation.</title>
        <authorList>
            <person name="Lin R."/>
            <person name="Jiao Y."/>
            <person name="Sun X."/>
            <person name="Ling J."/>
            <person name="Xie B."/>
            <person name="Cheng X."/>
        </authorList>
    </citation>
    <scope>NUCLEOTIDE SEQUENCE</scope>
    <source>
        <strain evidence="2">HR02</strain>
    </source>
</reference>
<evidence type="ECO:0000313" key="2">
    <source>
        <dbReference type="EMBL" id="KAH0959628.1"/>
    </source>
</evidence>
<feature type="compositionally biased region" description="Basic and acidic residues" evidence="1">
    <location>
        <begin position="1"/>
        <end position="10"/>
    </location>
</feature>
<protein>
    <submittedName>
        <fullName evidence="2">Uncharacterized protein</fullName>
    </submittedName>
</protein>
<organism evidence="2 3">
    <name type="scientific">Hirsutella rhossiliensis</name>
    <dbReference type="NCBI Taxonomy" id="111463"/>
    <lineage>
        <taxon>Eukaryota</taxon>
        <taxon>Fungi</taxon>
        <taxon>Dikarya</taxon>
        <taxon>Ascomycota</taxon>
        <taxon>Pezizomycotina</taxon>
        <taxon>Sordariomycetes</taxon>
        <taxon>Hypocreomycetidae</taxon>
        <taxon>Hypocreales</taxon>
        <taxon>Ophiocordycipitaceae</taxon>
        <taxon>Hirsutella</taxon>
    </lineage>
</organism>
<dbReference type="AlphaFoldDB" id="A0A9P8SEA3"/>
<dbReference type="GeneID" id="68358539"/>
<dbReference type="EMBL" id="JAIZPD010000012">
    <property type="protein sequence ID" value="KAH0959628.1"/>
    <property type="molecule type" value="Genomic_DNA"/>
</dbReference>
<comment type="caution">
    <text evidence="2">The sequence shown here is derived from an EMBL/GenBank/DDBJ whole genome shotgun (WGS) entry which is preliminary data.</text>
</comment>
<sequence length="327" mass="36444">MHPDCQKQDLARLPGNQDEEGEKEVGLLELSDSGRLRITGICDLYVPPSEHQANRSLAVIVAGLYRTNAECCRTQMQALIANHGAFARVDVFAYMLYTDDDINIHNRSRDSIEAAVRECYGPHLRRVEVYSHSEIEEDFPGGETAMLEPCGSKLRRLNNQLKTVDQAGRLWRQWAIENGFMHDTVLRLRPDTGFRSPADPPFWSVEELGTSNLVLPHPAGMHYYYCPRMSGRVGVGSTDQIAYGSPAAMGHWLSMYQGFAEMVGLASNPSRPAYRDFSGCEALPTGPNPGDCADPAPCSIECLVAWYLESRGISFGVEWGWNEDLVR</sequence>
<name>A0A9P8SEA3_9HYPO</name>
<proteinExistence type="predicted"/>
<dbReference type="Proteomes" id="UP000824596">
    <property type="component" value="Unassembled WGS sequence"/>
</dbReference>
<dbReference type="RefSeq" id="XP_044717141.1">
    <property type="nucleotide sequence ID" value="XM_044867881.1"/>
</dbReference>
<dbReference type="OrthoDB" id="5235741at2759"/>
<keyword evidence="3" id="KW-1185">Reference proteome</keyword>
<gene>
    <name evidence="2" type="ORF">HRG_09410</name>
</gene>
<feature type="region of interest" description="Disordered" evidence="1">
    <location>
        <begin position="1"/>
        <end position="22"/>
    </location>
</feature>
<evidence type="ECO:0000313" key="3">
    <source>
        <dbReference type="Proteomes" id="UP000824596"/>
    </source>
</evidence>